<dbReference type="Proteomes" id="UP000198790">
    <property type="component" value="Unassembled WGS sequence"/>
</dbReference>
<name>A0A1I1BSK1_9BACT</name>
<proteinExistence type="predicted"/>
<evidence type="ECO:0000313" key="2">
    <source>
        <dbReference type="EMBL" id="SFB53424.1"/>
    </source>
</evidence>
<feature type="domain" description="Gp5/Type VI secretion system Vgr protein OB-fold" evidence="1">
    <location>
        <begin position="376"/>
        <end position="452"/>
    </location>
</feature>
<dbReference type="AlphaFoldDB" id="A0A1I1BSK1"/>
<dbReference type="Pfam" id="PF04717">
    <property type="entry name" value="Phage_base_V"/>
    <property type="match status" value="1"/>
</dbReference>
<organism evidence="2 3">
    <name type="scientific">Algoriphagus aquimarinus</name>
    <dbReference type="NCBI Taxonomy" id="237018"/>
    <lineage>
        <taxon>Bacteria</taxon>
        <taxon>Pseudomonadati</taxon>
        <taxon>Bacteroidota</taxon>
        <taxon>Cytophagia</taxon>
        <taxon>Cytophagales</taxon>
        <taxon>Cyclobacteriaceae</taxon>
        <taxon>Algoriphagus</taxon>
    </lineage>
</organism>
<dbReference type="Gene3D" id="2.40.50.230">
    <property type="entry name" value="Gp5 N-terminal domain"/>
    <property type="match status" value="1"/>
</dbReference>
<evidence type="ECO:0000313" key="3">
    <source>
        <dbReference type="Proteomes" id="UP000198790"/>
    </source>
</evidence>
<evidence type="ECO:0000259" key="1">
    <source>
        <dbReference type="Pfam" id="PF04717"/>
    </source>
</evidence>
<dbReference type="InterPro" id="IPR037026">
    <property type="entry name" value="Vgr_OB-fold_dom_sf"/>
</dbReference>
<gene>
    <name evidence="2" type="ORF">SAMN04489723_11747</name>
</gene>
<dbReference type="InterPro" id="IPR006531">
    <property type="entry name" value="Gp5/Vgr_OB"/>
</dbReference>
<protein>
    <recommendedName>
        <fullName evidence="1">Gp5/Type VI secretion system Vgr protein OB-fold domain-containing protein</fullName>
    </recommendedName>
</protein>
<dbReference type="SUPFAM" id="SSF69279">
    <property type="entry name" value="Phage tail proteins"/>
    <property type="match status" value="1"/>
</dbReference>
<dbReference type="SUPFAM" id="SSF69255">
    <property type="entry name" value="gp5 N-terminal domain-like"/>
    <property type="match status" value="1"/>
</dbReference>
<dbReference type="RefSeq" id="WP_092899990.1">
    <property type="nucleotide sequence ID" value="NZ_FOKK01000017.1"/>
</dbReference>
<reference evidence="2 3" key="1">
    <citation type="submission" date="2016-10" db="EMBL/GenBank/DDBJ databases">
        <authorList>
            <person name="de Groot N.N."/>
        </authorList>
    </citation>
    <scope>NUCLEOTIDE SEQUENCE [LARGE SCALE GENOMIC DNA]</scope>
    <source>
        <strain evidence="2 3">DSM 23399</strain>
    </source>
</reference>
<dbReference type="OrthoDB" id="1907165at2"/>
<sequence>MIKLEENPDVLSFEISVNGQVLDSTVEIISIQIEQELNRISSAMIRISDGGAFGVSNELFSNSDGEDFVPGNDIEISLGYGDKRKSVFKGIVLSQRLMVKKSTSYLQILCKDKAFLLTKSRSNMIMDSSSDDELFKSLASKAGVSIESASAEKLLYPLVQHNSTDWDYLVIRSEISNFYVVTDSNKLVIKKFDFSESAVANLSADSVAIEVDLDLNGENLYSDFEFNAWDSSSQEIIQNKGGLADGISQGNLSAVKIASDLNMPAMNKYASAELVQSELVAYTNSWISKTMLSKIQGKIKVPGTSSVKVGELIELSNFSKRFNGKAFVSKIINQVEEGSWLTTLFLGMNSRWHSSLPDIEDDDAIGLLPAARGMQIGKVKKIDADPSDSFRVQVELPTSSNADQKNTIWARIAFPYASSDAGFFFFPEIGDEVLISFLGNDPRFPVITGSLYSPKNVPKHTPSEKNEFKSIFSKSGISITFDDDKKILTAETPGGHSAVFSDDDKSITLKDSNGNEFVLNDSGVKISSVKDITLDAQGSVSISANQDIKLSASGGDLKGEGLNVEMSGQIGFKGKGSATAELSASGQTTVKGSIVMIN</sequence>
<accession>A0A1I1BSK1</accession>
<keyword evidence="3" id="KW-1185">Reference proteome</keyword>
<dbReference type="EMBL" id="FOKK01000017">
    <property type="protein sequence ID" value="SFB53424.1"/>
    <property type="molecule type" value="Genomic_DNA"/>
</dbReference>
<dbReference type="STRING" id="237018.SAMN04489723_11747"/>